<name>A0A3Q2YQI6_HIPCM</name>
<feature type="coiled-coil region" evidence="3">
    <location>
        <begin position="163"/>
        <end position="342"/>
    </location>
</feature>
<dbReference type="Proteomes" id="UP000264820">
    <property type="component" value="Unplaced"/>
</dbReference>
<dbReference type="GO" id="GO:0042073">
    <property type="term" value="P:intraciliary transport"/>
    <property type="evidence" value="ECO:0007669"/>
    <property type="project" value="TreeGrafter"/>
</dbReference>
<feature type="region of interest" description="Disordered" evidence="4">
    <location>
        <begin position="511"/>
        <end position="536"/>
    </location>
</feature>
<feature type="compositionally biased region" description="Basic residues" evidence="4">
    <location>
        <begin position="122"/>
        <end position="137"/>
    </location>
</feature>
<feature type="compositionally biased region" description="Basic and acidic residues" evidence="4">
    <location>
        <begin position="39"/>
        <end position="49"/>
    </location>
</feature>
<feature type="region of interest" description="Disordered" evidence="4">
    <location>
        <begin position="1"/>
        <end position="151"/>
    </location>
</feature>
<dbReference type="Ensembl" id="ENSHCOT00000004696.1">
    <property type="protein sequence ID" value="ENSHCOP00000021019.1"/>
    <property type="gene ID" value="ENSHCOG00000007555.1"/>
</dbReference>
<feature type="compositionally biased region" description="Basic and acidic residues" evidence="4">
    <location>
        <begin position="59"/>
        <end position="70"/>
    </location>
</feature>
<feature type="compositionally biased region" description="Basic and acidic residues" evidence="4">
    <location>
        <begin position="469"/>
        <end position="481"/>
    </location>
</feature>
<dbReference type="PANTHER" id="PTHR16650">
    <property type="entry name" value="C21ORF13-RELATED"/>
    <property type="match status" value="1"/>
</dbReference>
<dbReference type="InterPro" id="IPR028933">
    <property type="entry name" value="Lebercilin_dom"/>
</dbReference>
<evidence type="ECO:0000259" key="5">
    <source>
        <dbReference type="Pfam" id="PF15619"/>
    </source>
</evidence>
<evidence type="ECO:0000313" key="7">
    <source>
        <dbReference type="Proteomes" id="UP000264820"/>
    </source>
</evidence>
<proteinExistence type="inferred from homology"/>
<feature type="compositionally biased region" description="Basic residues" evidence="4">
    <location>
        <begin position="18"/>
        <end position="38"/>
    </location>
</feature>
<evidence type="ECO:0000256" key="1">
    <source>
        <dbReference type="ARBA" id="ARBA00010229"/>
    </source>
</evidence>
<dbReference type="PANTHER" id="PTHR16650:SF10">
    <property type="entry name" value="LEBERCILIN"/>
    <property type="match status" value="1"/>
</dbReference>
<accession>A0A3Q2YQI6</accession>
<dbReference type="Pfam" id="PF15619">
    <property type="entry name" value="Lebercilin"/>
    <property type="match status" value="1"/>
</dbReference>
<dbReference type="GeneTree" id="ENSGT00560000077266"/>
<evidence type="ECO:0000256" key="3">
    <source>
        <dbReference type="SAM" id="Coils"/>
    </source>
</evidence>
<reference evidence="6" key="1">
    <citation type="submission" date="2025-08" db="UniProtKB">
        <authorList>
            <consortium name="Ensembl"/>
        </authorList>
    </citation>
    <scope>IDENTIFICATION</scope>
</reference>
<evidence type="ECO:0000256" key="2">
    <source>
        <dbReference type="ARBA" id="ARBA00023054"/>
    </source>
</evidence>
<organism evidence="6 7">
    <name type="scientific">Hippocampus comes</name>
    <name type="common">Tiger tail seahorse</name>
    <dbReference type="NCBI Taxonomy" id="109280"/>
    <lineage>
        <taxon>Eukaryota</taxon>
        <taxon>Metazoa</taxon>
        <taxon>Chordata</taxon>
        <taxon>Craniata</taxon>
        <taxon>Vertebrata</taxon>
        <taxon>Euteleostomi</taxon>
        <taxon>Actinopterygii</taxon>
        <taxon>Neopterygii</taxon>
        <taxon>Teleostei</taxon>
        <taxon>Neoteleostei</taxon>
        <taxon>Acanthomorphata</taxon>
        <taxon>Syngnathiaria</taxon>
        <taxon>Syngnathiformes</taxon>
        <taxon>Syngnathoidei</taxon>
        <taxon>Syngnathidae</taxon>
        <taxon>Hippocampus</taxon>
    </lineage>
</organism>
<feature type="compositionally biased region" description="Low complexity" evidence="4">
    <location>
        <begin position="515"/>
        <end position="529"/>
    </location>
</feature>
<feature type="region of interest" description="Disordered" evidence="4">
    <location>
        <begin position="418"/>
        <end position="483"/>
    </location>
</feature>
<sequence length="639" mass="72417">MESKCNASEDDWDDNRSRRSLGSRKSRASASKKHKRYKNYRDKIQDEKLASQTEIYPADPHRASDDEGRRSKGTSYSDDYDNDSERSLSPYAPDQTLSPTPPARANLISSSSPYNTGMEKRVRSRPPRPGRSRATRSHSKESLPPKDLDPLTRQMLSGRLLKINELRNVHGELQLRIAELQKENRILKQLHTRQEKALQNYTDAESKISQMLSCHANETHVLRERLRRTRERERAAERRLKEKEEQLLRSHATVGRMKKLVEQRELGAREELSCKLDQERARTHEAELKIKELERNTELINGSHHRQLAAERKRTLAAQEEMRSLQKELEQLANKLRVLTDCRSACKKEKEEVDMGGFLTNPRKSVHAQEEAHRRRNHHDGGDAGEARRRKDQLLAKMREIDLQNEEARNPVFVDSSESNAAAAAAETPPSPSPARRRSLSSPKSNDDWIFASYAPSLGNPRQSAAGEDGDHGAETAEKNKKSSLMQQLFGSLAAPLGETRTAELLDGVAGGARGSSRAAGRLISRGARPSTEDDRGQFMCATIHGRFHFKVGMIPSDRAQGETVCGAMTFGLSFFIHLNILAGRVSMAFAFELRLSNRRHISNCFCQCSEHFSVNLLHLAHEERTVCFSTSRVFRHLW</sequence>
<evidence type="ECO:0000256" key="4">
    <source>
        <dbReference type="SAM" id="MobiDB-lite"/>
    </source>
</evidence>
<evidence type="ECO:0000313" key="6">
    <source>
        <dbReference type="Ensembl" id="ENSHCOP00000021019.1"/>
    </source>
</evidence>
<feature type="compositionally biased region" description="Low complexity" evidence="4">
    <location>
        <begin position="418"/>
        <end position="428"/>
    </location>
</feature>
<dbReference type="GO" id="GO:0005930">
    <property type="term" value="C:axoneme"/>
    <property type="evidence" value="ECO:0007669"/>
    <property type="project" value="TreeGrafter"/>
</dbReference>
<protein>
    <submittedName>
        <fullName evidence="6">Lebercilin LCA5</fullName>
    </submittedName>
</protein>
<feature type="compositionally biased region" description="Basic and acidic residues" evidence="4">
    <location>
        <begin position="367"/>
        <end position="388"/>
    </location>
</feature>
<comment type="similarity">
    <text evidence="1">Belongs to the LCA5 family.</text>
</comment>
<feature type="region of interest" description="Disordered" evidence="4">
    <location>
        <begin position="357"/>
        <end position="388"/>
    </location>
</feature>
<keyword evidence="2 3" id="KW-0175">Coiled coil</keyword>
<keyword evidence="7" id="KW-1185">Reference proteome</keyword>
<dbReference type="InterPro" id="IPR026188">
    <property type="entry name" value="Lebercilin-like"/>
</dbReference>
<feature type="compositionally biased region" description="Basic and acidic residues" evidence="4">
    <location>
        <begin position="138"/>
        <end position="150"/>
    </location>
</feature>
<reference evidence="6" key="2">
    <citation type="submission" date="2025-09" db="UniProtKB">
        <authorList>
            <consortium name="Ensembl"/>
        </authorList>
    </citation>
    <scope>IDENTIFICATION</scope>
</reference>
<dbReference type="AlphaFoldDB" id="A0A3Q2YQI6"/>
<feature type="domain" description="Lebercilin" evidence="5">
    <location>
        <begin position="152"/>
        <end position="336"/>
    </location>
</feature>